<dbReference type="InterPro" id="IPR007497">
    <property type="entry name" value="SIMPL/DUF541"/>
</dbReference>
<gene>
    <name evidence="2" type="ORF">JM64_09235</name>
</gene>
<feature type="transmembrane region" description="Helical" evidence="1">
    <location>
        <begin position="14"/>
        <end position="37"/>
    </location>
</feature>
<dbReference type="Pfam" id="PF04402">
    <property type="entry name" value="SIMPL"/>
    <property type="match status" value="1"/>
</dbReference>
<protein>
    <recommendedName>
        <fullName evidence="4">SIMPL domain-containing protein</fullName>
    </recommendedName>
</protein>
<evidence type="ECO:0000313" key="2">
    <source>
        <dbReference type="EMBL" id="ANE42079.1"/>
    </source>
</evidence>
<name>A0A172T4Y6_FERPE</name>
<evidence type="ECO:0000313" key="3">
    <source>
        <dbReference type="Proteomes" id="UP000077096"/>
    </source>
</evidence>
<dbReference type="Gene3D" id="3.30.110.170">
    <property type="entry name" value="Protein of unknown function (DUF541), domain 1"/>
    <property type="match status" value="1"/>
</dbReference>
<reference evidence="2 3" key="1">
    <citation type="submission" date="2014-08" db="EMBL/GenBank/DDBJ databases">
        <title>Fervidobacterium pennivorans DYC genome.</title>
        <authorList>
            <person name="Wushke S."/>
        </authorList>
    </citation>
    <scope>NUCLEOTIDE SEQUENCE [LARGE SCALE GENOMIC DNA]</scope>
    <source>
        <strain evidence="2 3">DYC</strain>
    </source>
</reference>
<accession>A0A172T4Y6</accession>
<dbReference type="PANTHER" id="PTHR34387:SF2">
    <property type="entry name" value="SLR1258 PROTEIN"/>
    <property type="match status" value="1"/>
</dbReference>
<dbReference type="PANTHER" id="PTHR34387">
    <property type="entry name" value="SLR1258 PROTEIN"/>
    <property type="match status" value="1"/>
</dbReference>
<evidence type="ECO:0000256" key="1">
    <source>
        <dbReference type="SAM" id="Phobius"/>
    </source>
</evidence>
<dbReference type="OrthoDB" id="9785289at2"/>
<sequence length="249" mass="27691">MRRSEGNTEKVQPIVVASFVLGVTFVVGMAVFGYFFYISKLPQKTLSVTGSARELVVSDIARWSSSYSVKVSEPKLNQGFRLMKEYEKRVLEAFKKYGIADEEISLSAISVTELYMEPGQATERQYVLTQHIDVQTSDVSGIAEKVKNITQEILDLGVAFQANPVEYYYSKLAEKRVQLLSSAVRDARRRAEEIAKSGGLRIGKVISAKSGVVQVLAPNSVEISDYGTYDTSTKEKEIMVTVNITFEAK</sequence>
<evidence type="ECO:0008006" key="4">
    <source>
        <dbReference type="Google" id="ProtNLM"/>
    </source>
</evidence>
<keyword evidence="1" id="KW-1133">Transmembrane helix</keyword>
<proteinExistence type="predicted"/>
<dbReference type="KEGG" id="fng:JM64_09235"/>
<dbReference type="Proteomes" id="UP000077096">
    <property type="component" value="Chromosome"/>
</dbReference>
<keyword evidence="1" id="KW-0812">Transmembrane</keyword>
<keyword evidence="1" id="KW-0472">Membrane</keyword>
<dbReference type="GO" id="GO:0006974">
    <property type="term" value="P:DNA damage response"/>
    <property type="evidence" value="ECO:0007669"/>
    <property type="project" value="TreeGrafter"/>
</dbReference>
<dbReference type="EMBL" id="CP011393">
    <property type="protein sequence ID" value="ANE42079.1"/>
    <property type="molecule type" value="Genomic_DNA"/>
</dbReference>
<dbReference type="AlphaFoldDB" id="A0A172T4Y6"/>
<dbReference type="PATRIC" id="fig|93466.3.peg.1922"/>
<dbReference type="InterPro" id="IPR052022">
    <property type="entry name" value="26kDa_periplasmic_antigen"/>
</dbReference>
<organism evidence="2 3">
    <name type="scientific">Fervidobacterium pennivorans</name>
    <dbReference type="NCBI Taxonomy" id="93466"/>
    <lineage>
        <taxon>Bacteria</taxon>
        <taxon>Thermotogati</taxon>
        <taxon>Thermotogota</taxon>
        <taxon>Thermotogae</taxon>
        <taxon>Thermotogales</taxon>
        <taxon>Fervidobacteriaceae</taxon>
        <taxon>Fervidobacterium</taxon>
    </lineage>
</organism>
<dbReference type="Gene3D" id="3.30.70.2970">
    <property type="entry name" value="Protein of unknown function (DUF541), domain 2"/>
    <property type="match status" value="1"/>
</dbReference>